<dbReference type="PANTHER" id="PTHR43115:SF4">
    <property type="entry name" value="DEHYDROGENASE_REDUCTASE SDR FAMILY MEMBER 11"/>
    <property type="match status" value="1"/>
</dbReference>
<feature type="coiled-coil region" evidence="4">
    <location>
        <begin position="33"/>
        <end position="63"/>
    </location>
</feature>
<sequence>MDRLEGRVAVVTGASSGIGAAIAQELVKKGVKVVGLARRVEKIEELAAKLKSEKGELHALKCDVTIEEEIKTSFEYVKSKLGGVHILINNAGLMIYTNTLIDGSTEEWRKMLDINVLALNVCTREAIKLMKEEDIDDGHIVHINSICGHSPPSEHIVMYAATKHAVTALTEGLRRELVKQNSKIRVSSISPGMVKTDMAPKFIIESMPSMNPEDIADAVVYVLGTPQHVQVHELTIRPTGNVL</sequence>
<evidence type="ECO:0000256" key="4">
    <source>
        <dbReference type="SAM" id="Coils"/>
    </source>
</evidence>
<organism evidence="5 6">
    <name type="scientific">Diploptera punctata</name>
    <name type="common">Pacific beetle cockroach</name>
    <dbReference type="NCBI Taxonomy" id="6984"/>
    <lineage>
        <taxon>Eukaryota</taxon>
        <taxon>Metazoa</taxon>
        <taxon>Ecdysozoa</taxon>
        <taxon>Arthropoda</taxon>
        <taxon>Hexapoda</taxon>
        <taxon>Insecta</taxon>
        <taxon>Pterygota</taxon>
        <taxon>Neoptera</taxon>
        <taxon>Polyneoptera</taxon>
        <taxon>Dictyoptera</taxon>
        <taxon>Blattodea</taxon>
        <taxon>Blaberoidea</taxon>
        <taxon>Blaberidae</taxon>
        <taxon>Diplopterinae</taxon>
        <taxon>Diploptera</taxon>
    </lineage>
</organism>
<dbReference type="InterPro" id="IPR036291">
    <property type="entry name" value="NAD(P)-bd_dom_sf"/>
</dbReference>
<dbReference type="GO" id="GO:0016616">
    <property type="term" value="F:oxidoreductase activity, acting on the CH-OH group of donors, NAD or NADP as acceptor"/>
    <property type="evidence" value="ECO:0007669"/>
    <property type="project" value="UniProtKB-ARBA"/>
</dbReference>
<dbReference type="PRINTS" id="PR00080">
    <property type="entry name" value="SDRFAMILY"/>
</dbReference>
<keyword evidence="2" id="KW-0560">Oxidoreductase</keyword>
<evidence type="ECO:0000313" key="5">
    <source>
        <dbReference type="EMBL" id="KAJ9580228.1"/>
    </source>
</evidence>
<dbReference type="Proteomes" id="UP001233999">
    <property type="component" value="Unassembled WGS sequence"/>
</dbReference>
<protein>
    <recommendedName>
        <fullName evidence="7">Farnesol dehydrogenase</fullName>
    </recommendedName>
</protein>
<evidence type="ECO:0000313" key="6">
    <source>
        <dbReference type="Proteomes" id="UP001233999"/>
    </source>
</evidence>
<evidence type="ECO:0000256" key="1">
    <source>
        <dbReference type="ARBA" id="ARBA00006484"/>
    </source>
</evidence>
<dbReference type="AlphaFoldDB" id="A0AAD8E7P4"/>
<name>A0AAD8E7P4_DIPPU</name>
<evidence type="ECO:0000256" key="3">
    <source>
        <dbReference type="RuleBase" id="RU000363"/>
    </source>
</evidence>
<dbReference type="FunFam" id="3.40.50.720:FF:000047">
    <property type="entry name" value="NADP-dependent L-serine/L-allo-threonine dehydrogenase"/>
    <property type="match status" value="1"/>
</dbReference>
<comment type="similarity">
    <text evidence="1 3">Belongs to the short-chain dehydrogenases/reductases (SDR) family.</text>
</comment>
<dbReference type="PRINTS" id="PR00081">
    <property type="entry name" value="GDHRDH"/>
</dbReference>
<dbReference type="SUPFAM" id="SSF51735">
    <property type="entry name" value="NAD(P)-binding Rossmann-fold domains"/>
    <property type="match status" value="1"/>
</dbReference>
<gene>
    <name evidence="5" type="ORF">L9F63_004101</name>
</gene>
<reference evidence="5" key="1">
    <citation type="journal article" date="2023" name="IScience">
        <title>Live-bearing cockroach genome reveals convergent evolutionary mechanisms linked to viviparity in insects and beyond.</title>
        <authorList>
            <person name="Fouks B."/>
            <person name="Harrison M.C."/>
            <person name="Mikhailova A.A."/>
            <person name="Marchal E."/>
            <person name="English S."/>
            <person name="Carruthers M."/>
            <person name="Jennings E.C."/>
            <person name="Chiamaka E.L."/>
            <person name="Frigard R.A."/>
            <person name="Pippel M."/>
            <person name="Attardo G.M."/>
            <person name="Benoit J.B."/>
            <person name="Bornberg-Bauer E."/>
            <person name="Tobe S.S."/>
        </authorList>
    </citation>
    <scope>NUCLEOTIDE SEQUENCE</scope>
    <source>
        <strain evidence="5">Stay&amp;Tobe</strain>
    </source>
</reference>
<reference evidence="5" key="2">
    <citation type="submission" date="2023-05" db="EMBL/GenBank/DDBJ databases">
        <authorList>
            <person name="Fouks B."/>
        </authorList>
    </citation>
    <scope>NUCLEOTIDE SEQUENCE</scope>
    <source>
        <strain evidence="5">Stay&amp;Tobe</strain>
        <tissue evidence="5">Testes</tissue>
    </source>
</reference>
<dbReference type="PROSITE" id="PS00061">
    <property type="entry name" value="ADH_SHORT"/>
    <property type="match status" value="1"/>
</dbReference>
<dbReference type="EMBL" id="JASPKZ010008354">
    <property type="protein sequence ID" value="KAJ9580228.1"/>
    <property type="molecule type" value="Genomic_DNA"/>
</dbReference>
<accession>A0AAD8E7P4</accession>
<evidence type="ECO:0008006" key="7">
    <source>
        <dbReference type="Google" id="ProtNLM"/>
    </source>
</evidence>
<evidence type="ECO:0000256" key="2">
    <source>
        <dbReference type="ARBA" id="ARBA00023002"/>
    </source>
</evidence>
<dbReference type="PANTHER" id="PTHR43115">
    <property type="entry name" value="DEHYDROGENASE/REDUCTASE SDR FAMILY MEMBER 11"/>
    <property type="match status" value="1"/>
</dbReference>
<dbReference type="Gene3D" id="3.40.50.720">
    <property type="entry name" value="NAD(P)-binding Rossmann-like Domain"/>
    <property type="match status" value="1"/>
</dbReference>
<dbReference type="Pfam" id="PF00106">
    <property type="entry name" value="adh_short"/>
    <property type="match status" value="1"/>
</dbReference>
<comment type="caution">
    <text evidence="5">The sequence shown here is derived from an EMBL/GenBank/DDBJ whole genome shotgun (WGS) entry which is preliminary data.</text>
</comment>
<dbReference type="InterPro" id="IPR020904">
    <property type="entry name" value="Sc_DH/Rdtase_CS"/>
</dbReference>
<keyword evidence="4" id="KW-0175">Coiled coil</keyword>
<keyword evidence="6" id="KW-1185">Reference proteome</keyword>
<proteinExistence type="inferred from homology"/>
<dbReference type="InterPro" id="IPR002347">
    <property type="entry name" value="SDR_fam"/>
</dbReference>